<dbReference type="SUPFAM" id="SSF144232">
    <property type="entry name" value="HIT/MYND zinc finger-like"/>
    <property type="match status" value="1"/>
</dbReference>
<keyword evidence="1" id="KW-0862">Zinc</keyword>
<reference evidence="3" key="1">
    <citation type="submission" date="2016-09" db="EMBL/GenBank/DDBJ databases">
        <authorList>
            <consortium name="Pathogen Informatics"/>
            <person name="Sun Q."/>
            <person name="Inoue M."/>
        </authorList>
    </citation>
    <scope>NUCLEOTIDE SEQUENCE</scope>
</reference>
<organism evidence="3 4">
    <name type="scientific">Plasmodium gaboni</name>
    <dbReference type="NCBI Taxonomy" id="647221"/>
    <lineage>
        <taxon>Eukaryota</taxon>
        <taxon>Sar</taxon>
        <taxon>Alveolata</taxon>
        <taxon>Apicomplexa</taxon>
        <taxon>Aconoidasida</taxon>
        <taxon>Haemosporida</taxon>
        <taxon>Plasmodiidae</taxon>
        <taxon>Plasmodium</taxon>
        <taxon>Plasmodium (Laverania)</taxon>
    </lineage>
</organism>
<protein>
    <recommendedName>
        <fullName evidence="2">HIT-type domain-containing protein</fullName>
    </recommendedName>
</protein>
<evidence type="ECO:0000313" key="3">
    <source>
        <dbReference type="EMBL" id="SOV14105.1"/>
    </source>
</evidence>
<evidence type="ECO:0000313" key="4">
    <source>
        <dbReference type="Proteomes" id="UP000831156"/>
    </source>
</evidence>
<dbReference type="InterPro" id="IPR007529">
    <property type="entry name" value="Znf_HIT"/>
</dbReference>
<keyword evidence="1" id="KW-0479">Metal-binding</keyword>
<sequence length="343" mass="41013">MDEYDYNYATYDIDNFTNNFEDNLINYNQIDFINDNIEVNNYANEFYVYDEDVLEENILEKRIHNKDLSNDNQYENILIHTSNEIKTIINNNNNNNNNNSLLKKRKIINDILLNIKKMKKNDTLCIICSKNEKKYTFTCCYQYYCSLECFKKHDQQKCRSQNKNLNKNNDKIYANYNINMDNIKNINHQKYQDINYYQNEENINKKHNDDKAIQNTLQIDNQNKKNEINNINDNDTPYSNLQNNNESTLLLNSDNITNNNENFESSLDNTDDYTDDYDMLTEEQKKKLKEDHTLKILLKNNYVRSVFKQFTLSNDKIAYLSHYINDPTIVQVIDQIMKTIDDT</sequence>
<dbReference type="EMBL" id="LT969432">
    <property type="protein sequence ID" value="SOV14105.1"/>
    <property type="molecule type" value="Genomic_DNA"/>
</dbReference>
<dbReference type="CDD" id="cd23024">
    <property type="entry name" value="zf-HIT_ZNHIT2-3"/>
    <property type="match status" value="1"/>
</dbReference>
<dbReference type="Gene3D" id="3.30.60.190">
    <property type="match status" value="1"/>
</dbReference>
<keyword evidence="1" id="KW-0863">Zinc-finger</keyword>
<name>A0ABY1ULX4_9APIC</name>
<proteinExistence type="predicted"/>
<dbReference type="PROSITE" id="PS51083">
    <property type="entry name" value="ZF_HIT"/>
    <property type="match status" value="1"/>
</dbReference>
<dbReference type="Proteomes" id="UP000831156">
    <property type="component" value="Chromosome 9"/>
</dbReference>
<evidence type="ECO:0000256" key="1">
    <source>
        <dbReference type="PROSITE-ProRule" id="PRU00453"/>
    </source>
</evidence>
<feature type="domain" description="HIT-type" evidence="2">
    <location>
        <begin position="125"/>
        <end position="158"/>
    </location>
</feature>
<keyword evidence="4" id="KW-1185">Reference proteome</keyword>
<accession>A0ABY1ULX4</accession>
<gene>
    <name evidence="3" type="ORF">PGABG01_0914400</name>
</gene>
<evidence type="ECO:0000259" key="2">
    <source>
        <dbReference type="PROSITE" id="PS51083"/>
    </source>
</evidence>